<dbReference type="GO" id="GO:0009231">
    <property type="term" value="P:riboflavin biosynthetic process"/>
    <property type="evidence" value="ECO:0007669"/>
    <property type="project" value="UniProtKB-UniPathway"/>
</dbReference>
<dbReference type="GO" id="GO:0008703">
    <property type="term" value="F:5-amino-6-(5-phosphoribosylamino)uracil reductase activity"/>
    <property type="evidence" value="ECO:0007669"/>
    <property type="project" value="UniProtKB-EC"/>
</dbReference>
<protein>
    <recommendedName>
        <fullName evidence="15">Riboflavin biosynthesis protein RibD</fullName>
    </recommendedName>
    <domain>
        <recommendedName>
            <fullName evidence="15">Diaminohydroxyphosphoribosylaminopyrimidine deaminase</fullName>
            <shortName evidence="15">DRAP deaminase</shortName>
            <ecNumber evidence="15">3.5.4.26</ecNumber>
        </recommendedName>
        <alternativeName>
            <fullName evidence="15">Riboflavin-specific deaminase</fullName>
        </alternativeName>
    </domain>
    <domain>
        <recommendedName>
            <fullName evidence="15">5-amino-6-(5-phosphoribosylamino)uracil reductase</fullName>
            <ecNumber evidence="15">1.1.1.193</ecNumber>
        </recommendedName>
        <alternativeName>
            <fullName evidence="15">HTP reductase</fullName>
        </alternativeName>
    </domain>
</protein>
<evidence type="ECO:0000256" key="1">
    <source>
        <dbReference type="ARBA" id="ARBA00002151"/>
    </source>
</evidence>
<dbReference type="Pfam" id="PF01872">
    <property type="entry name" value="RibD_C"/>
    <property type="match status" value="1"/>
</dbReference>
<feature type="binding site" evidence="17">
    <location>
        <position position="200"/>
    </location>
    <ligand>
        <name>NADP(+)</name>
        <dbReference type="ChEBI" id="CHEBI:58349"/>
    </ligand>
</feature>
<organism evidence="20 21">
    <name type="scientific">Faecalibaculum rodentium</name>
    <dbReference type="NCBI Taxonomy" id="1702221"/>
    <lineage>
        <taxon>Bacteria</taxon>
        <taxon>Bacillati</taxon>
        <taxon>Bacillota</taxon>
        <taxon>Erysipelotrichia</taxon>
        <taxon>Erysipelotrichales</taxon>
        <taxon>Erysipelotrichaceae</taxon>
        <taxon>Faecalibaculum</taxon>
    </lineage>
</organism>
<dbReference type="Pfam" id="PF00383">
    <property type="entry name" value="dCMP_cyt_deam_1"/>
    <property type="match status" value="1"/>
</dbReference>
<feature type="binding site" evidence="17">
    <location>
        <position position="221"/>
    </location>
    <ligand>
        <name>NADP(+)</name>
        <dbReference type="ChEBI" id="CHEBI:58349"/>
    </ligand>
</feature>
<sequence length="359" mass="39507">MNYETCMKTALQLARRGAAWTAPNPMVGAVIVKNDRVIAEGWHRRCGDLHAEHEALNNCRESCRGATLYVTLEPCCHEGRQPPCTDAILQSGIREVVIGCPDPNPQVSGNGIRILREHGITVRTGVLEQECLAPNQAFFHWIRTGLPFIALKYAMTLDGKTEAASGNSKWITGEKTRAYVHRLRHEYTGILAGIGTVLKDDLMLNCRLPETRDPVRIVCDTNLSMPLNCSLVRSATRCPLIIATCVTDKNRLAAYERAGCRILTCRRKHGHADLRDLMCRLGKMEISSILVEGGSFAASLLEEHLVNRVVACIAPWLFGGELSKSPIGGSGVFNPAEGIVLRNTKMMQMGTDYVIEGDI</sequence>
<name>A0A1Q9YHU8_9FIRM</name>
<proteinExistence type="inferred from homology"/>
<dbReference type="SUPFAM" id="SSF53597">
    <property type="entry name" value="Dihydrofolate reductase-like"/>
    <property type="match status" value="1"/>
</dbReference>
<feature type="domain" description="CMP/dCMP-type deaminase" evidence="19">
    <location>
        <begin position="1"/>
        <end position="123"/>
    </location>
</feature>
<dbReference type="GO" id="GO:0008270">
    <property type="term" value="F:zinc ion binding"/>
    <property type="evidence" value="ECO:0007669"/>
    <property type="project" value="InterPro"/>
</dbReference>
<dbReference type="CDD" id="cd01284">
    <property type="entry name" value="Riboflavin_deaminase-reductase"/>
    <property type="match status" value="1"/>
</dbReference>
<feature type="binding site" evidence="17">
    <location>
        <position position="204"/>
    </location>
    <ligand>
        <name>substrate</name>
    </ligand>
</feature>
<dbReference type="InterPro" id="IPR024072">
    <property type="entry name" value="DHFR-like_dom_sf"/>
</dbReference>
<dbReference type="PANTHER" id="PTHR38011">
    <property type="entry name" value="DIHYDROFOLATE REDUCTASE FAMILY PROTEIN (AFU_ORTHOLOGUE AFUA_8G06820)"/>
    <property type="match status" value="1"/>
</dbReference>
<evidence type="ECO:0000256" key="4">
    <source>
        <dbReference type="ARBA" id="ARBA00005259"/>
    </source>
</evidence>
<evidence type="ECO:0000256" key="17">
    <source>
        <dbReference type="PIRSR" id="PIRSR006769-2"/>
    </source>
</evidence>
<dbReference type="UniPathway" id="UPA00275">
    <property type="reaction ID" value="UER00401"/>
</dbReference>
<feature type="binding site" evidence="17">
    <location>
        <position position="196"/>
    </location>
    <ligand>
        <name>NADP(+)</name>
        <dbReference type="ChEBI" id="CHEBI:58349"/>
    </ligand>
</feature>
<comment type="catalytic activity">
    <reaction evidence="13 15">
        <text>5-amino-6-(5-phospho-D-ribitylamino)uracil + NADP(+) = 5-amino-6-(5-phospho-D-ribosylamino)uracil + NADPH + H(+)</text>
        <dbReference type="Rhea" id="RHEA:17845"/>
        <dbReference type="ChEBI" id="CHEBI:15378"/>
        <dbReference type="ChEBI" id="CHEBI:57783"/>
        <dbReference type="ChEBI" id="CHEBI:58349"/>
        <dbReference type="ChEBI" id="CHEBI:58421"/>
        <dbReference type="ChEBI" id="CHEBI:58453"/>
        <dbReference type="EC" id="1.1.1.193"/>
    </reaction>
</comment>
<evidence type="ECO:0000256" key="3">
    <source>
        <dbReference type="ARBA" id="ARBA00004910"/>
    </source>
</evidence>
<feature type="binding site" evidence="17">
    <location>
        <position position="292"/>
    </location>
    <ligand>
        <name>substrate</name>
    </ligand>
</feature>
<gene>
    <name evidence="20" type="ORF">BO223_10665</name>
</gene>
<feature type="binding site" evidence="17">
    <location>
        <position position="168"/>
    </location>
    <ligand>
        <name>substrate</name>
    </ligand>
</feature>
<evidence type="ECO:0000313" key="20">
    <source>
        <dbReference type="EMBL" id="OLU43761.1"/>
    </source>
</evidence>
<dbReference type="InterPro" id="IPR050765">
    <property type="entry name" value="Riboflavin_Biosynth_HTPR"/>
</dbReference>
<comment type="pathway">
    <text evidence="3 15">Cofactor biosynthesis; riboflavin biosynthesis; 5-amino-6-(D-ribitylamino)uracil from GTP: step 3/4.</text>
</comment>
<feature type="binding site" evidence="17">
    <location>
        <position position="170"/>
    </location>
    <ligand>
        <name>NADP(+)</name>
        <dbReference type="ChEBI" id="CHEBI:58349"/>
    </ligand>
</feature>
<evidence type="ECO:0000256" key="11">
    <source>
        <dbReference type="ARBA" id="ARBA00023002"/>
    </source>
</evidence>
<dbReference type="EMBL" id="MPJZ01000092">
    <property type="protein sequence ID" value="OLU43761.1"/>
    <property type="molecule type" value="Genomic_DNA"/>
</dbReference>
<dbReference type="PANTHER" id="PTHR38011:SF7">
    <property type="entry name" value="2,5-DIAMINO-6-RIBOSYLAMINO-4(3H)-PYRIMIDINONE 5'-PHOSPHATE REDUCTASE"/>
    <property type="match status" value="1"/>
</dbReference>
<comment type="similarity">
    <text evidence="5 15">In the C-terminal section; belongs to the HTP reductase family.</text>
</comment>
<feature type="binding site" evidence="17">
    <location>
        <begin position="294"/>
        <end position="299"/>
    </location>
    <ligand>
        <name>NADP(+)</name>
        <dbReference type="ChEBI" id="CHEBI:58349"/>
    </ligand>
</feature>
<dbReference type="FunFam" id="3.40.140.10:FF:000025">
    <property type="entry name" value="Riboflavin biosynthesis protein RibD"/>
    <property type="match status" value="1"/>
</dbReference>
<evidence type="ECO:0000256" key="2">
    <source>
        <dbReference type="ARBA" id="ARBA00004882"/>
    </source>
</evidence>
<evidence type="ECO:0000259" key="19">
    <source>
        <dbReference type="PROSITE" id="PS51747"/>
    </source>
</evidence>
<keyword evidence="9 15" id="KW-0862">Zinc</keyword>
<dbReference type="GO" id="GO:0050661">
    <property type="term" value="F:NADP binding"/>
    <property type="evidence" value="ECO:0007669"/>
    <property type="project" value="InterPro"/>
</dbReference>
<reference evidence="20 21" key="1">
    <citation type="submission" date="2016-11" db="EMBL/GenBank/DDBJ databases">
        <title>Description of two novel members of the family Erysipelotrichaceae: Ileibacterium lipovorans gen. nov., sp. nov. and Dubosiella newyorkensis, gen. nov., sp. nov.</title>
        <authorList>
            <person name="Cox L.M."/>
            <person name="Sohn J."/>
            <person name="Tyrrell K.L."/>
            <person name="Citron D.M."/>
            <person name="Lawson P.A."/>
            <person name="Patel N.B."/>
            <person name="Iizumi T."/>
            <person name="Perez-Perez G.I."/>
            <person name="Goldstein E.J."/>
            <person name="Blaser M.J."/>
        </authorList>
    </citation>
    <scope>NUCLEOTIDE SEQUENCE [LARGE SCALE GENOMIC DNA]</scope>
    <source>
        <strain evidence="20 21">NYU-BL-K8</strain>
    </source>
</reference>
<keyword evidence="12" id="KW-0511">Multifunctional enzyme</keyword>
<evidence type="ECO:0000256" key="16">
    <source>
        <dbReference type="PIRSR" id="PIRSR006769-1"/>
    </source>
</evidence>
<evidence type="ECO:0000256" key="10">
    <source>
        <dbReference type="ARBA" id="ARBA00022857"/>
    </source>
</evidence>
<feature type="binding site" evidence="17">
    <location>
        <position position="154"/>
    </location>
    <ligand>
        <name>NADP(+)</name>
        <dbReference type="ChEBI" id="CHEBI:58349"/>
    </ligand>
</feature>
<comment type="similarity">
    <text evidence="4 15">In the N-terminal section; belongs to the cytidine and deoxycytidylate deaminase family.</text>
</comment>
<keyword evidence="8 15" id="KW-0378">Hydrolase</keyword>
<dbReference type="InterPro" id="IPR016192">
    <property type="entry name" value="APOBEC/CMP_deaminase_Zn-bd"/>
</dbReference>
<evidence type="ECO:0000256" key="8">
    <source>
        <dbReference type="ARBA" id="ARBA00022801"/>
    </source>
</evidence>
<evidence type="ECO:0000256" key="12">
    <source>
        <dbReference type="ARBA" id="ARBA00023268"/>
    </source>
</evidence>
<feature type="binding site" evidence="17">
    <location>
        <position position="207"/>
    </location>
    <ligand>
        <name>substrate</name>
    </ligand>
</feature>
<accession>A0A1Q9YHU8</accession>
<keyword evidence="10 15" id="KW-0521">NADP</keyword>
<comment type="catalytic activity">
    <reaction evidence="14 15">
        <text>2,5-diamino-6-hydroxy-4-(5-phosphoribosylamino)-pyrimidine + H2O + H(+) = 5-amino-6-(5-phospho-D-ribosylamino)uracil + NH4(+)</text>
        <dbReference type="Rhea" id="RHEA:21868"/>
        <dbReference type="ChEBI" id="CHEBI:15377"/>
        <dbReference type="ChEBI" id="CHEBI:15378"/>
        <dbReference type="ChEBI" id="CHEBI:28938"/>
        <dbReference type="ChEBI" id="CHEBI:58453"/>
        <dbReference type="ChEBI" id="CHEBI:58614"/>
        <dbReference type="EC" id="3.5.4.26"/>
    </reaction>
</comment>
<evidence type="ECO:0000256" key="18">
    <source>
        <dbReference type="PIRSR" id="PIRSR006769-3"/>
    </source>
</evidence>
<dbReference type="PROSITE" id="PS51747">
    <property type="entry name" value="CYT_DCMP_DEAMINASES_2"/>
    <property type="match status" value="1"/>
</dbReference>
<dbReference type="InterPro" id="IPR004794">
    <property type="entry name" value="Eubact_RibD"/>
</dbReference>
<comment type="function">
    <text evidence="1 15">Converts 2,5-diamino-6-(ribosylamino)-4(3h)-pyrimidinone 5'-phosphate into 5-amino-6-(ribosylamino)-2,4(1h,3h)-pyrimidinedione 5'-phosphate.</text>
</comment>
<evidence type="ECO:0000256" key="9">
    <source>
        <dbReference type="ARBA" id="ARBA00022833"/>
    </source>
</evidence>
<comment type="cofactor">
    <cofactor evidence="15 18">
        <name>Zn(2+)</name>
        <dbReference type="ChEBI" id="CHEBI:29105"/>
    </cofactor>
    <text evidence="15 18">Binds 1 zinc ion.</text>
</comment>
<dbReference type="SUPFAM" id="SSF53927">
    <property type="entry name" value="Cytidine deaminase-like"/>
    <property type="match status" value="1"/>
</dbReference>
<dbReference type="PIRSF" id="PIRSF006769">
    <property type="entry name" value="RibD"/>
    <property type="match status" value="1"/>
</dbReference>
<dbReference type="Proteomes" id="UP000186758">
    <property type="component" value="Unassembled WGS sequence"/>
</dbReference>
<feature type="binding site" evidence="17">
    <location>
        <position position="184"/>
    </location>
    <ligand>
        <name>substrate</name>
    </ligand>
</feature>
<dbReference type="AlphaFoldDB" id="A0A1Q9YHU8"/>
<comment type="pathway">
    <text evidence="2 15">Cofactor biosynthesis; riboflavin biosynthesis; 5-amino-6-(D-ribitylamino)uracil from GTP: step 2/4.</text>
</comment>
<evidence type="ECO:0000256" key="13">
    <source>
        <dbReference type="ARBA" id="ARBA00049861"/>
    </source>
</evidence>
<evidence type="ECO:0000256" key="6">
    <source>
        <dbReference type="ARBA" id="ARBA00022619"/>
    </source>
</evidence>
<dbReference type="NCBIfam" id="TIGR00227">
    <property type="entry name" value="ribD_Cterm"/>
    <property type="match status" value="1"/>
</dbReference>
<dbReference type="Gene3D" id="3.40.430.10">
    <property type="entry name" value="Dihydrofolate Reductase, subunit A"/>
    <property type="match status" value="1"/>
</dbReference>
<evidence type="ECO:0000256" key="5">
    <source>
        <dbReference type="ARBA" id="ARBA00007417"/>
    </source>
</evidence>
<dbReference type="InterPro" id="IPR011549">
    <property type="entry name" value="RibD_C"/>
</dbReference>
<evidence type="ECO:0000256" key="7">
    <source>
        <dbReference type="ARBA" id="ARBA00022723"/>
    </source>
</evidence>
<dbReference type="GO" id="GO:0008835">
    <property type="term" value="F:diaminohydroxyphosphoribosylaminopyrimidine deaminase activity"/>
    <property type="evidence" value="ECO:0007669"/>
    <property type="project" value="UniProtKB-EC"/>
</dbReference>
<dbReference type="NCBIfam" id="TIGR00326">
    <property type="entry name" value="eubact_ribD"/>
    <property type="match status" value="1"/>
</dbReference>
<dbReference type="InterPro" id="IPR016193">
    <property type="entry name" value="Cytidine_deaminase-like"/>
</dbReference>
<dbReference type="InterPro" id="IPR002125">
    <property type="entry name" value="CMP_dCMP_dom"/>
</dbReference>
<evidence type="ECO:0000256" key="14">
    <source>
        <dbReference type="ARBA" id="ARBA00049886"/>
    </source>
</evidence>
<keyword evidence="7 15" id="KW-0479">Metal-binding</keyword>
<dbReference type="InterPro" id="IPR002734">
    <property type="entry name" value="RibDG_C"/>
</dbReference>
<dbReference type="Gene3D" id="3.40.140.10">
    <property type="entry name" value="Cytidine Deaminase, domain 2"/>
    <property type="match status" value="1"/>
</dbReference>
<evidence type="ECO:0000313" key="21">
    <source>
        <dbReference type="Proteomes" id="UP000186758"/>
    </source>
</evidence>
<evidence type="ECO:0000256" key="15">
    <source>
        <dbReference type="PIRNR" id="PIRNR006769"/>
    </source>
</evidence>
<keyword evidence="6 15" id="KW-0686">Riboflavin biosynthesis</keyword>
<dbReference type="EC" id="1.1.1.193" evidence="15"/>
<dbReference type="PROSITE" id="PS00903">
    <property type="entry name" value="CYT_DCMP_DEAMINASES_1"/>
    <property type="match status" value="1"/>
</dbReference>
<feature type="binding site" evidence="18">
    <location>
        <position position="75"/>
    </location>
    <ligand>
        <name>Zn(2+)</name>
        <dbReference type="ChEBI" id="CHEBI:29105"/>
        <note>catalytic</note>
    </ligand>
</feature>
<feature type="binding site" evidence="18">
    <location>
        <position position="50"/>
    </location>
    <ligand>
        <name>Zn(2+)</name>
        <dbReference type="ChEBI" id="CHEBI:29105"/>
        <note>catalytic</note>
    </ligand>
</feature>
<feature type="active site" description="Proton donor" evidence="16">
    <location>
        <position position="52"/>
    </location>
</feature>
<dbReference type="EC" id="3.5.4.26" evidence="15"/>
<feature type="binding site" evidence="18">
    <location>
        <position position="84"/>
    </location>
    <ligand>
        <name>Zn(2+)</name>
        <dbReference type="ChEBI" id="CHEBI:29105"/>
        <note>catalytic</note>
    </ligand>
</feature>
<keyword evidence="11 15" id="KW-0560">Oxidoreductase</keyword>
<comment type="caution">
    <text evidence="20">The sequence shown here is derived from an EMBL/GenBank/DDBJ whole genome shotgun (WGS) entry which is preliminary data.</text>
</comment>